<sequence>MTKLILSPTVQKIKADIGDIDVTPIVEKVVATMYSDFPFLEEKFGEKGKERTIEDNFYHFLYLNTAYKLNDTDTFIDYATWLNSVLVSRGLKTDMIIYNFEKIQECMPGILEPEVEKRFMDYLEAGIQKLKQSTNED</sequence>
<evidence type="ECO:0000256" key="2">
    <source>
        <dbReference type="ARBA" id="ARBA00022991"/>
    </source>
</evidence>
<evidence type="ECO:0000313" key="5">
    <source>
        <dbReference type="Proteomes" id="UP000737402"/>
    </source>
</evidence>
<dbReference type="Proteomes" id="UP000737402">
    <property type="component" value="Unassembled WGS sequence"/>
</dbReference>
<accession>A0ABS2P611</accession>
<reference evidence="4 5" key="1">
    <citation type="submission" date="2021-01" db="EMBL/GenBank/DDBJ databases">
        <title>Genomic Encyclopedia of Type Strains, Phase IV (KMG-IV): sequencing the most valuable type-strain genomes for metagenomic binning, comparative biology and taxonomic classification.</title>
        <authorList>
            <person name="Goeker M."/>
        </authorList>
    </citation>
    <scope>NUCLEOTIDE SEQUENCE [LARGE SCALE GENOMIC DNA]</scope>
    <source>
        <strain evidence="4 5">DSM 25879</strain>
    </source>
</reference>
<gene>
    <name evidence="4" type="ORF">JOC95_004324</name>
</gene>
<dbReference type="InterPro" id="IPR038719">
    <property type="entry name" value="Phycobilisome_asu/bsu_sf"/>
</dbReference>
<keyword evidence="5" id="KW-1185">Reference proteome</keyword>
<dbReference type="InterPro" id="IPR009050">
    <property type="entry name" value="Globin-like_sf"/>
</dbReference>
<evidence type="ECO:0000256" key="1">
    <source>
        <dbReference type="ARBA" id="ARBA00008182"/>
    </source>
</evidence>
<evidence type="ECO:0000313" key="4">
    <source>
        <dbReference type="EMBL" id="MBM7622407.1"/>
    </source>
</evidence>
<evidence type="ECO:0000256" key="3">
    <source>
        <dbReference type="ARBA" id="ARBA00023307"/>
    </source>
</evidence>
<comment type="caution">
    <text evidence="4">The sequence shown here is derived from an EMBL/GenBank/DDBJ whole genome shotgun (WGS) entry which is preliminary data.</text>
</comment>
<comment type="similarity">
    <text evidence="1">Belongs to the phycobiliprotein family.</text>
</comment>
<proteinExistence type="inferred from homology"/>
<organism evidence="4 5">
    <name type="scientific">Sutcliffiella tianshenii</name>
    <dbReference type="NCBI Taxonomy" id="1463404"/>
    <lineage>
        <taxon>Bacteria</taxon>
        <taxon>Bacillati</taxon>
        <taxon>Bacillota</taxon>
        <taxon>Bacilli</taxon>
        <taxon>Bacillales</taxon>
        <taxon>Bacillaceae</taxon>
        <taxon>Sutcliffiella</taxon>
    </lineage>
</organism>
<keyword evidence="3" id="KW-0089">Bile pigment</keyword>
<protein>
    <submittedName>
        <fullName evidence="4">Uncharacterized protein</fullName>
    </submittedName>
</protein>
<dbReference type="EMBL" id="JAFBED010000019">
    <property type="protein sequence ID" value="MBM7622407.1"/>
    <property type="molecule type" value="Genomic_DNA"/>
</dbReference>
<keyword evidence="2" id="KW-0157">Chromophore</keyword>
<dbReference type="RefSeq" id="WP_204420148.1">
    <property type="nucleotide sequence ID" value="NZ_JAFBED010000019.1"/>
</dbReference>
<dbReference type="Gene3D" id="1.10.490.20">
    <property type="entry name" value="Phycocyanins"/>
    <property type="match status" value="1"/>
</dbReference>
<name>A0ABS2P611_9BACI</name>
<dbReference type="SUPFAM" id="SSF46458">
    <property type="entry name" value="Globin-like"/>
    <property type="match status" value="1"/>
</dbReference>